<feature type="coiled-coil region" evidence="1">
    <location>
        <begin position="37"/>
        <end position="64"/>
    </location>
</feature>
<proteinExistence type="predicted"/>
<keyword evidence="1" id="KW-0175">Coiled coil</keyword>
<dbReference type="EMBL" id="BPRA01000029">
    <property type="protein sequence ID" value="GJE57776.1"/>
    <property type="molecule type" value="Genomic_DNA"/>
</dbReference>
<evidence type="ECO:0000313" key="3">
    <source>
        <dbReference type="Proteomes" id="UP001055101"/>
    </source>
</evidence>
<keyword evidence="3" id="KW-1185">Reference proteome</keyword>
<sequence>MSDDAPALILALAVEISELRGQLGEAQDLLIETAVDAGDLHARMEELQAELIEARTERDAWRAEAERAYRTG</sequence>
<reference evidence="2" key="1">
    <citation type="journal article" date="2021" name="Front. Microbiol.">
        <title>Comprehensive Comparative Genomics and Phenotyping of Methylobacterium Species.</title>
        <authorList>
            <person name="Alessa O."/>
            <person name="Ogura Y."/>
            <person name="Fujitani Y."/>
            <person name="Takami H."/>
            <person name="Hayashi T."/>
            <person name="Sahin N."/>
            <person name="Tani A."/>
        </authorList>
    </citation>
    <scope>NUCLEOTIDE SEQUENCE</scope>
    <source>
        <strain evidence="2">DSM 23674</strain>
    </source>
</reference>
<evidence type="ECO:0000313" key="2">
    <source>
        <dbReference type="EMBL" id="GJE57776.1"/>
    </source>
</evidence>
<reference evidence="2" key="2">
    <citation type="submission" date="2021-08" db="EMBL/GenBank/DDBJ databases">
        <authorList>
            <person name="Tani A."/>
            <person name="Ola A."/>
            <person name="Ogura Y."/>
            <person name="Katsura K."/>
            <person name="Hayashi T."/>
        </authorList>
    </citation>
    <scope>NUCLEOTIDE SEQUENCE</scope>
    <source>
        <strain evidence="2">DSM 23674</strain>
    </source>
</reference>
<evidence type="ECO:0000256" key="1">
    <source>
        <dbReference type="SAM" id="Coils"/>
    </source>
</evidence>
<protein>
    <submittedName>
        <fullName evidence="2">Uncharacterized protein</fullName>
    </submittedName>
</protein>
<accession>A0ABQ4TRW3</accession>
<dbReference type="RefSeq" id="WP_238232887.1">
    <property type="nucleotide sequence ID" value="NZ_BPRA01000029.1"/>
</dbReference>
<dbReference type="Gene3D" id="1.20.5.1700">
    <property type="match status" value="1"/>
</dbReference>
<organism evidence="2 3">
    <name type="scientific">Methylobacterium thuringiense</name>
    <dbReference type="NCBI Taxonomy" id="1003091"/>
    <lineage>
        <taxon>Bacteria</taxon>
        <taxon>Pseudomonadati</taxon>
        <taxon>Pseudomonadota</taxon>
        <taxon>Alphaproteobacteria</taxon>
        <taxon>Hyphomicrobiales</taxon>
        <taxon>Methylobacteriaceae</taxon>
        <taxon>Methylobacterium</taxon>
    </lineage>
</organism>
<name>A0ABQ4TRW3_9HYPH</name>
<gene>
    <name evidence="2" type="ORF">EKPJFOCH_4295</name>
</gene>
<dbReference type="Proteomes" id="UP001055101">
    <property type="component" value="Unassembled WGS sequence"/>
</dbReference>
<comment type="caution">
    <text evidence="2">The sequence shown here is derived from an EMBL/GenBank/DDBJ whole genome shotgun (WGS) entry which is preliminary data.</text>
</comment>